<dbReference type="PANTHER" id="PTHR30290:SF65">
    <property type="entry name" value="MONOACYL PHOSPHATIDYLINOSITOL TETRAMANNOSIDE-BINDING PROTEIN LPQW-RELATED"/>
    <property type="match status" value="1"/>
</dbReference>
<proteinExistence type="predicted"/>
<accession>A0A6J7JDE1</accession>
<dbReference type="Gene3D" id="3.10.105.10">
    <property type="entry name" value="Dipeptide-binding Protein, Domain 3"/>
    <property type="match status" value="1"/>
</dbReference>
<sequence length="619" mass="66451">MTKSRVLRGAIAALAATGLVTGAIMAPAKAATRTTVVIVESNAFTSLNPSQADSNLVINSDIAYLTSMGFNYYNDKFQLVRNTKFGTYKIVSQSPFKVEWHINPGRVWSDGTPITAHDLLINQMTASSAYSKAAGLGDPANTDVTPAFNSLGYTGLYDTQVTNVSITPDRLGVVITYKSVNPDYELIGPSVFPVHTLVALAAGEKKLGTPSHNVALKNKFLTAYTTKDTATLKKYGKIWSESYLMTSVDAKTNPLLLVGNGAYQVDSAVKDQRVTLVLNPRYNSGEPTSGITKIVMNTITDGPAGIQALANGEVDVWAGQATADGKAALSKIAGVTVKGYATLSYEHTDVRMGDGPGEKDNYTGIFAPGTTAASQAKAKDLRTAYFLAFPREEIVEKVWKPIGEASAPWDSLNYPPSSPNYAKIIAANGTAMYREGTQASRTADALALVKKYYPTTSAANPTVKLKILWGQPSNTRRISEAAIIKAGLAKAGFDADLTPTTNWSAFISQNKWDAMFGGYGISAVLQKGLTDTWQSGIGQDMGYSNDKVDAAVLALSGAKLSDEKVYANYLTVEKEVYGDAATMNITMWPGVSAAVNTLQNFKPSPLTPEVLWNFWEWKF</sequence>
<evidence type="ECO:0000313" key="2">
    <source>
        <dbReference type="EMBL" id="CAB4941335.1"/>
    </source>
</evidence>
<dbReference type="PANTHER" id="PTHR30290">
    <property type="entry name" value="PERIPLASMIC BINDING COMPONENT OF ABC TRANSPORTER"/>
    <property type="match status" value="1"/>
</dbReference>
<dbReference type="GO" id="GO:1904680">
    <property type="term" value="F:peptide transmembrane transporter activity"/>
    <property type="evidence" value="ECO:0007669"/>
    <property type="project" value="TreeGrafter"/>
</dbReference>
<dbReference type="InterPro" id="IPR000914">
    <property type="entry name" value="SBP_5_dom"/>
</dbReference>
<dbReference type="SUPFAM" id="SSF53850">
    <property type="entry name" value="Periplasmic binding protein-like II"/>
    <property type="match status" value="1"/>
</dbReference>
<dbReference type="EMBL" id="CAFBNG010000113">
    <property type="protein sequence ID" value="CAB4941335.1"/>
    <property type="molecule type" value="Genomic_DNA"/>
</dbReference>
<protein>
    <submittedName>
        <fullName evidence="2">Unannotated protein</fullName>
    </submittedName>
</protein>
<dbReference type="Pfam" id="PF00496">
    <property type="entry name" value="SBP_bac_5"/>
    <property type="match status" value="1"/>
</dbReference>
<gene>
    <name evidence="2" type="ORF">UFOPK3774_00666</name>
    <name evidence="3" type="ORF">UFOPK4049_00329</name>
</gene>
<dbReference type="Gene3D" id="3.40.190.10">
    <property type="entry name" value="Periplasmic binding protein-like II"/>
    <property type="match status" value="1"/>
</dbReference>
<evidence type="ECO:0000259" key="1">
    <source>
        <dbReference type="Pfam" id="PF00496"/>
    </source>
</evidence>
<organism evidence="2">
    <name type="scientific">freshwater metagenome</name>
    <dbReference type="NCBI Taxonomy" id="449393"/>
    <lineage>
        <taxon>unclassified sequences</taxon>
        <taxon>metagenomes</taxon>
        <taxon>ecological metagenomes</taxon>
    </lineage>
</organism>
<dbReference type="InterPro" id="IPR039424">
    <property type="entry name" value="SBP_5"/>
</dbReference>
<feature type="domain" description="Solute-binding protein family 5" evidence="1">
    <location>
        <begin position="97"/>
        <end position="533"/>
    </location>
</feature>
<reference evidence="2" key="1">
    <citation type="submission" date="2020-05" db="EMBL/GenBank/DDBJ databases">
        <authorList>
            <person name="Chiriac C."/>
            <person name="Salcher M."/>
            <person name="Ghai R."/>
            <person name="Kavagutti S V."/>
        </authorList>
    </citation>
    <scope>NUCLEOTIDE SEQUENCE</scope>
</reference>
<dbReference type="EMBL" id="CAFBPB010000027">
    <property type="protein sequence ID" value="CAB4999326.1"/>
    <property type="molecule type" value="Genomic_DNA"/>
</dbReference>
<evidence type="ECO:0000313" key="3">
    <source>
        <dbReference type="EMBL" id="CAB4999326.1"/>
    </source>
</evidence>
<dbReference type="AlphaFoldDB" id="A0A6J7JDE1"/>
<dbReference type="GO" id="GO:0015833">
    <property type="term" value="P:peptide transport"/>
    <property type="evidence" value="ECO:0007669"/>
    <property type="project" value="TreeGrafter"/>
</dbReference>
<name>A0A6J7JDE1_9ZZZZ</name>